<dbReference type="STRING" id="445975.COLSTE_02034"/>
<keyword evidence="1" id="KW-0812">Transmembrane</keyword>
<organism evidence="2 3">
    <name type="scientific">Collinsella stercoris DSM 13279</name>
    <dbReference type="NCBI Taxonomy" id="445975"/>
    <lineage>
        <taxon>Bacteria</taxon>
        <taxon>Bacillati</taxon>
        <taxon>Actinomycetota</taxon>
        <taxon>Coriobacteriia</taxon>
        <taxon>Coriobacteriales</taxon>
        <taxon>Coriobacteriaceae</taxon>
        <taxon>Collinsella</taxon>
    </lineage>
</organism>
<dbReference type="EMBL" id="ABXJ01000122">
    <property type="protein sequence ID" value="EEA89785.1"/>
    <property type="molecule type" value="Genomic_DNA"/>
</dbReference>
<comment type="caution">
    <text evidence="2">The sequence shown here is derived from an EMBL/GenBank/DDBJ whole genome shotgun (WGS) entry which is preliminary data.</text>
</comment>
<keyword evidence="3" id="KW-1185">Reference proteome</keyword>
<evidence type="ECO:0000313" key="2">
    <source>
        <dbReference type="EMBL" id="EEA89785.1"/>
    </source>
</evidence>
<keyword evidence="1" id="KW-1133">Transmembrane helix</keyword>
<accession>B6GD56</accession>
<dbReference type="Proteomes" id="UP000003560">
    <property type="component" value="Unassembled WGS sequence"/>
</dbReference>
<proteinExistence type="predicted"/>
<evidence type="ECO:0000313" key="3">
    <source>
        <dbReference type="Proteomes" id="UP000003560"/>
    </source>
</evidence>
<sequence>MRERGFFERSGRMDVLIPIIGITCIGLLIYYIYILMRSDS</sequence>
<reference evidence="2 3" key="1">
    <citation type="submission" date="2008-10" db="EMBL/GenBank/DDBJ databases">
        <title>Draft genome sequence of Collinsella stercoris (DSM 13279).</title>
        <authorList>
            <person name="Sudarsanam P."/>
            <person name="Ley R."/>
            <person name="Guruge J."/>
            <person name="Turnbaugh P.J."/>
            <person name="Mahowald M."/>
            <person name="Liep D."/>
            <person name="Gordon J."/>
        </authorList>
    </citation>
    <scope>NUCLEOTIDE SEQUENCE [LARGE SCALE GENOMIC DNA]</scope>
    <source>
        <strain evidence="2 3">DSM 13279</strain>
    </source>
</reference>
<gene>
    <name evidence="2" type="ORF">COLSTE_02034</name>
</gene>
<protein>
    <submittedName>
        <fullName evidence="2">Uncharacterized protein</fullName>
    </submittedName>
</protein>
<evidence type="ECO:0000256" key="1">
    <source>
        <dbReference type="SAM" id="Phobius"/>
    </source>
</evidence>
<reference evidence="2 3" key="2">
    <citation type="submission" date="2008-10" db="EMBL/GenBank/DDBJ databases">
        <authorList>
            <person name="Fulton L."/>
            <person name="Clifton S."/>
            <person name="Fulton B."/>
            <person name="Xu J."/>
            <person name="Minx P."/>
            <person name="Pepin K.H."/>
            <person name="Johnson M."/>
            <person name="Thiruvilangam P."/>
            <person name="Bhonagiri V."/>
            <person name="Nash W.E."/>
            <person name="Mardis E.R."/>
            <person name="Wilson R.K."/>
        </authorList>
    </citation>
    <scope>NUCLEOTIDE SEQUENCE [LARGE SCALE GENOMIC DNA]</scope>
    <source>
        <strain evidence="2 3">DSM 13279</strain>
    </source>
</reference>
<feature type="transmembrane region" description="Helical" evidence="1">
    <location>
        <begin position="15"/>
        <end position="36"/>
    </location>
</feature>
<dbReference type="AlphaFoldDB" id="B6GD56"/>
<dbReference type="HOGENOM" id="CLU_3288021_0_0_11"/>
<name>B6GD56_9ACTN</name>
<keyword evidence="1" id="KW-0472">Membrane</keyword>